<dbReference type="GO" id="GO:0004750">
    <property type="term" value="F:D-ribulose-phosphate 3-epimerase activity"/>
    <property type="evidence" value="ECO:0007669"/>
    <property type="project" value="UniProtKB-UniRule"/>
</dbReference>
<dbReference type="GO" id="GO:0046872">
    <property type="term" value="F:metal ion binding"/>
    <property type="evidence" value="ECO:0007669"/>
    <property type="project" value="UniProtKB-UniRule"/>
</dbReference>
<evidence type="ECO:0000256" key="4">
    <source>
        <dbReference type="ARBA" id="ARBA00001947"/>
    </source>
</evidence>
<dbReference type="RefSeq" id="WP_211258035.1">
    <property type="nucleotide sequence ID" value="NZ_CBCSAS010000019.1"/>
</dbReference>
<comment type="caution">
    <text evidence="15">The sequence shown here is derived from an EMBL/GenBank/DDBJ whole genome shotgun (WGS) entry which is preliminary data.</text>
</comment>
<comment type="function">
    <text evidence="10">Catalyzes the reversible epimerization of D-ribulose 5-phosphate to D-xylulose 5-phosphate.</text>
</comment>
<evidence type="ECO:0000256" key="2">
    <source>
        <dbReference type="ARBA" id="ARBA00001936"/>
    </source>
</evidence>
<keyword evidence="13" id="KW-0170">Cobalt</keyword>
<evidence type="ECO:0000256" key="1">
    <source>
        <dbReference type="ARBA" id="ARBA00001782"/>
    </source>
</evidence>
<dbReference type="PANTHER" id="PTHR11749">
    <property type="entry name" value="RIBULOSE-5-PHOSPHATE-3-EPIMERASE"/>
    <property type="match status" value="1"/>
</dbReference>
<dbReference type="PIRSF" id="PIRSF001461">
    <property type="entry name" value="RPE"/>
    <property type="match status" value="1"/>
</dbReference>
<keyword evidence="13" id="KW-0464">Manganese</keyword>
<comment type="cofactor">
    <cofactor evidence="10 13">
        <name>a divalent metal cation</name>
        <dbReference type="ChEBI" id="CHEBI:60240"/>
    </cofactor>
    <text evidence="10 13">Binds 1 divalent metal cation per subunit.</text>
</comment>
<dbReference type="Proteomes" id="UP000244180">
    <property type="component" value="Unassembled WGS sequence"/>
</dbReference>
<feature type="binding site" evidence="10 14">
    <location>
        <position position="65"/>
    </location>
    <ligand>
        <name>substrate</name>
    </ligand>
</feature>
<dbReference type="GO" id="GO:0005737">
    <property type="term" value="C:cytoplasm"/>
    <property type="evidence" value="ECO:0007669"/>
    <property type="project" value="UniProtKB-ARBA"/>
</dbReference>
<evidence type="ECO:0000256" key="9">
    <source>
        <dbReference type="ARBA" id="ARBA00023235"/>
    </source>
</evidence>
<keyword evidence="13" id="KW-0862">Zinc</keyword>
<comment type="similarity">
    <text evidence="6 10 11">Belongs to the ribulose-phosphate 3-epimerase family.</text>
</comment>
<feature type="active site" description="Proton donor" evidence="10 12">
    <location>
        <position position="174"/>
    </location>
</feature>
<evidence type="ECO:0000256" key="14">
    <source>
        <dbReference type="PIRSR" id="PIRSR001461-3"/>
    </source>
</evidence>
<dbReference type="NCBIfam" id="NF004076">
    <property type="entry name" value="PRK05581.1-4"/>
    <property type="match status" value="1"/>
</dbReference>
<feature type="active site" description="Proton acceptor" evidence="10 12">
    <location>
        <position position="34"/>
    </location>
</feature>
<comment type="catalytic activity">
    <reaction evidence="1 10 11">
        <text>D-ribulose 5-phosphate = D-xylulose 5-phosphate</text>
        <dbReference type="Rhea" id="RHEA:13677"/>
        <dbReference type="ChEBI" id="CHEBI:57737"/>
        <dbReference type="ChEBI" id="CHEBI:58121"/>
        <dbReference type="EC" id="5.1.3.1"/>
    </reaction>
</comment>
<feature type="binding site" evidence="14">
    <location>
        <position position="176"/>
    </location>
    <ligand>
        <name>substrate</name>
    </ligand>
</feature>
<comment type="cofactor">
    <cofactor evidence="5">
        <name>Fe(2+)</name>
        <dbReference type="ChEBI" id="CHEBI:29033"/>
    </cofactor>
</comment>
<feature type="binding site" evidence="10 13">
    <location>
        <position position="32"/>
    </location>
    <ligand>
        <name>a divalent metal cation</name>
        <dbReference type="ChEBI" id="CHEBI:60240"/>
    </ligand>
</feature>
<sequence>MAVRIAPSILAADFGCFRAALEAIEGAVDIVHFDVMDGHFVPNLTFGPALIRALRPASKLVFDVHLMIERPETSLSSYIDAGADRVAIHHEATPHVHRALMMIREAGRQAGLAINPGTPVEAVFPLLDAVDYVLVMTVNPGFGGQSLIPATLKKVAALRRRLAEGGRRIPIMVDGGIDPTTIGPAKAAGADEFVAGTAVFGTGDPRAAIAALKEAAGRMTGGR</sequence>
<dbReference type="Gene3D" id="3.20.20.70">
    <property type="entry name" value="Aldolase class I"/>
    <property type="match status" value="1"/>
</dbReference>
<dbReference type="InterPro" id="IPR011060">
    <property type="entry name" value="RibuloseP-bd_barrel"/>
</dbReference>
<dbReference type="EMBL" id="PEBV01000019">
    <property type="protein sequence ID" value="PTQ52938.1"/>
    <property type="molecule type" value="Genomic_DNA"/>
</dbReference>
<evidence type="ECO:0000313" key="15">
    <source>
        <dbReference type="EMBL" id="PTQ52938.1"/>
    </source>
</evidence>
<evidence type="ECO:0000256" key="5">
    <source>
        <dbReference type="ARBA" id="ARBA00001954"/>
    </source>
</evidence>
<feature type="binding site" evidence="10 14">
    <location>
        <begin position="141"/>
        <end position="144"/>
    </location>
    <ligand>
        <name>substrate</name>
    </ligand>
</feature>
<reference evidence="15 16" key="1">
    <citation type="submission" date="2017-08" db="EMBL/GenBank/DDBJ databases">
        <title>Burning lignite coal seam in the remote Altai Mountains harbors a hydrogen-driven thermophilic microbial community.</title>
        <authorList>
            <person name="Kadnikov V.V."/>
            <person name="Mardanov A.V."/>
            <person name="Ivasenko D."/>
            <person name="Beletsky A.V."/>
            <person name="Karnachuk O.V."/>
            <person name="Ravin N.V."/>
        </authorList>
    </citation>
    <scope>NUCLEOTIDE SEQUENCE [LARGE SCALE GENOMIC DNA]</scope>
    <source>
        <strain evidence="15">AL33</strain>
    </source>
</reference>
<keyword evidence="9 10" id="KW-0413">Isomerase</keyword>
<dbReference type="Pfam" id="PF00834">
    <property type="entry name" value="Ribul_P_3_epim"/>
    <property type="match status" value="1"/>
</dbReference>
<feature type="binding site" evidence="10 13">
    <location>
        <position position="34"/>
    </location>
    <ligand>
        <name>a divalent metal cation</name>
        <dbReference type="ChEBI" id="CHEBI:60240"/>
    </ligand>
</feature>
<comment type="cofactor">
    <cofactor evidence="3">
        <name>Co(2+)</name>
        <dbReference type="ChEBI" id="CHEBI:48828"/>
    </cofactor>
</comment>
<dbReference type="AlphaFoldDB" id="A0A2T5G9U3"/>
<dbReference type="NCBIfam" id="TIGR01163">
    <property type="entry name" value="rpe"/>
    <property type="match status" value="1"/>
</dbReference>
<evidence type="ECO:0000256" key="8">
    <source>
        <dbReference type="ARBA" id="ARBA00022723"/>
    </source>
</evidence>
<organism evidence="15 16">
    <name type="scientific">Hydrogenibacillus schlegelii</name>
    <name type="common">Bacillus schlegelii</name>
    <dbReference type="NCBI Taxonomy" id="1484"/>
    <lineage>
        <taxon>Bacteria</taxon>
        <taxon>Bacillati</taxon>
        <taxon>Bacillota</taxon>
        <taxon>Bacilli</taxon>
        <taxon>Bacillales</taxon>
        <taxon>Bacillales Family X. Incertae Sedis</taxon>
        <taxon>Hydrogenibacillus</taxon>
    </lineage>
</organism>
<keyword evidence="8 10" id="KW-0479">Metal-binding</keyword>
<feature type="binding site" evidence="14">
    <location>
        <begin position="196"/>
        <end position="197"/>
    </location>
    <ligand>
        <name>substrate</name>
    </ligand>
</feature>
<feature type="binding site" evidence="10 14">
    <location>
        <position position="8"/>
    </location>
    <ligand>
        <name>substrate</name>
    </ligand>
</feature>
<dbReference type="GO" id="GO:0019323">
    <property type="term" value="P:pentose catabolic process"/>
    <property type="evidence" value="ECO:0007669"/>
    <property type="project" value="UniProtKB-UniRule"/>
</dbReference>
<evidence type="ECO:0000256" key="12">
    <source>
        <dbReference type="PIRSR" id="PIRSR001461-1"/>
    </source>
</evidence>
<dbReference type="InterPro" id="IPR000056">
    <property type="entry name" value="Ribul_P_3_epim-like"/>
</dbReference>
<evidence type="ECO:0000256" key="13">
    <source>
        <dbReference type="PIRSR" id="PIRSR001461-2"/>
    </source>
</evidence>
<evidence type="ECO:0000313" key="16">
    <source>
        <dbReference type="Proteomes" id="UP000244180"/>
    </source>
</evidence>
<evidence type="ECO:0000256" key="3">
    <source>
        <dbReference type="ARBA" id="ARBA00001941"/>
    </source>
</evidence>
<evidence type="ECO:0000256" key="7">
    <source>
        <dbReference type="ARBA" id="ARBA00013188"/>
    </source>
</evidence>
<accession>A0A2T5G9U3</accession>
<feature type="binding site" evidence="10">
    <location>
        <begin position="174"/>
        <end position="176"/>
    </location>
    <ligand>
        <name>substrate</name>
    </ligand>
</feature>
<protein>
    <recommendedName>
        <fullName evidence="7 10">Ribulose-phosphate 3-epimerase</fullName>
        <ecNumber evidence="7 10">5.1.3.1</ecNumber>
    </recommendedName>
</protein>
<comment type="caution">
    <text evidence="10">Lacks conserved residue(s) required for the propagation of feature annotation.</text>
</comment>
<dbReference type="SUPFAM" id="SSF51366">
    <property type="entry name" value="Ribulose-phoshate binding barrel"/>
    <property type="match status" value="1"/>
</dbReference>
<proteinExistence type="inferred from homology"/>
<evidence type="ECO:0000256" key="6">
    <source>
        <dbReference type="ARBA" id="ARBA00009541"/>
    </source>
</evidence>
<feature type="binding site" evidence="10 13">
    <location>
        <position position="65"/>
    </location>
    <ligand>
        <name>a divalent metal cation</name>
        <dbReference type="ChEBI" id="CHEBI:60240"/>
    </ligand>
</feature>
<dbReference type="InterPro" id="IPR013785">
    <property type="entry name" value="Aldolase_TIM"/>
</dbReference>
<dbReference type="HAMAP" id="MF_02227">
    <property type="entry name" value="RPE"/>
    <property type="match status" value="1"/>
</dbReference>
<comment type="pathway">
    <text evidence="10">Carbohydrate degradation.</text>
</comment>
<dbReference type="EC" id="5.1.3.1" evidence="7 10"/>
<keyword evidence="10 11" id="KW-0119">Carbohydrate metabolism</keyword>
<evidence type="ECO:0000256" key="10">
    <source>
        <dbReference type="HAMAP-Rule" id="MF_02227"/>
    </source>
</evidence>
<dbReference type="CDD" id="cd00429">
    <property type="entry name" value="RPE"/>
    <property type="match status" value="1"/>
</dbReference>
<gene>
    <name evidence="10" type="primary">rpe</name>
    <name evidence="15" type="ORF">HSCHL_2437</name>
</gene>
<dbReference type="InterPro" id="IPR026019">
    <property type="entry name" value="Ribul_P_3_epim"/>
</dbReference>
<feature type="binding site" evidence="10 13">
    <location>
        <position position="174"/>
    </location>
    <ligand>
        <name>a divalent metal cation</name>
        <dbReference type="ChEBI" id="CHEBI:60240"/>
    </ligand>
</feature>
<dbReference type="GO" id="GO:0006098">
    <property type="term" value="P:pentose-phosphate shunt"/>
    <property type="evidence" value="ECO:0007669"/>
    <property type="project" value="UniProtKB-UniRule"/>
</dbReference>
<evidence type="ECO:0000256" key="11">
    <source>
        <dbReference type="PIRNR" id="PIRNR001461"/>
    </source>
</evidence>
<dbReference type="FunFam" id="3.20.20.70:FF:000004">
    <property type="entry name" value="Ribulose-phosphate 3-epimerase"/>
    <property type="match status" value="1"/>
</dbReference>
<comment type="cofactor">
    <cofactor evidence="2">
        <name>Mn(2+)</name>
        <dbReference type="ChEBI" id="CHEBI:29035"/>
    </cofactor>
</comment>
<dbReference type="PROSITE" id="PS01085">
    <property type="entry name" value="RIBUL_P_3_EPIMER_1"/>
    <property type="match status" value="1"/>
</dbReference>
<name>A0A2T5G9U3_HYDSH</name>
<comment type="cofactor">
    <cofactor evidence="4">
        <name>Zn(2+)</name>
        <dbReference type="ChEBI" id="CHEBI:29105"/>
    </cofactor>
</comment>